<dbReference type="PANTHER" id="PTHR43725:SF8">
    <property type="entry name" value="CHLOROPLAST STEM-LOOP BINDING PROTEIN OF 41 KDA B, CHLOROPLASTIC"/>
    <property type="match status" value="1"/>
</dbReference>
<dbReference type="CDD" id="cd05265">
    <property type="entry name" value="SDR_a1"/>
    <property type="match status" value="1"/>
</dbReference>
<evidence type="ECO:0000256" key="1">
    <source>
        <dbReference type="SAM" id="SignalP"/>
    </source>
</evidence>
<keyword evidence="4" id="KW-1185">Reference proteome</keyword>
<organism evidence="3 4">
    <name type="scientific">Chrysochromulina tobinii</name>
    <dbReference type="NCBI Taxonomy" id="1460289"/>
    <lineage>
        <taxon>Eukaryota</taxon>
        <taxon>Haptista</taxon>
        <taxon>Haptophyta</taxon>
        <taxon>Prymnesiophyceae</taxon>
        <taxon>Prymnesiales</taxon>
        <taxon>Chrysochromulinaceae</taxon>
        <taxon>Chrysochromulina</taxon>
    </lineage>
</organism>
<feature type="chain" id="PRO_5005602365" evidence="1">
    <location>
        <begin position="20"/>
        <end position="364"/>
    </location>
</feature>
<dbReference type="InterPro" id="IPR001509">
    <property type="entry name" value="Epimerase_deHydtase"/>
</dbReference>
<dbReference type="GO" id="GO:0003978">
    <property type="term" value="F:UDP-glucose 4-epimerase activity"/>
    <property type="evidence" value="ECO:0007669"/>
    <property type="project" value="TreeGrafter"/>
</dbReference>
<dbReference type="Pfam" id="PF01370">
    <property type="entry name" value="Epimerase"/>
    <property type="match status" value="1"/>
</dbReference>
<dbReference type="GO" id="GO:0005996">
    <property type="term" value="P:monosaccharide metabolic process"/>
    <property type="evidence" value="ECO:0007669"/>
    <property type="project" value="TreeGrafter"/>
</dbReference>
<dbReference type="Gene3D" id="3.40.50.720">
    <property type="entry name" value="NAD(P)-binding Rossmann-like Domain"/>
    <property type="match status" value="1"/>
</dbReference>
<dbReference type="Proteomes" id="UP000037460">
    <property type="component" value="Unassembled WGS sequence"/>
</dbReference>
<evidence type="ECO:0000259" key="2">
    <source>
        <dbReference type="Pfam" id="PF01370"/>
    </source>
</evidence>
<dbReference type="InterPro" id="IPR036291">
    <property type="entry name" value="NAD(P)-bd_dom_sf"/>
</dbReference>
<comment type="caution">
    <text evidence="3">The sequence shown here is derived from an EMBL/GenBank/DDBJ whole genome shotgun (WGS) entry which is preliminary data.</text>
</comment>
<evidence type="ECO:0000313" key="4">
    <source>
        <dbReference type="Proteomes" id="UP000037460"/>
    </source>
</evidence>
<gene>
    <name evidence="3" type="ORF">Ctob_007708</name>
</gene>
<dbReference type="PANTHER" id="PTHR43725">
    <property type="entry name" value="UDP-GLUCOSE 4-EPIMERASE"/>
    <property type="match status" value="1"/>
</dbReference>
<dbReference type="SUPFAM" id="SSF51735">
    <property type="entry name" value="NAD(P)-binding Rossmann-fold domains"/>
    <property type="match status" value="1"/>
</dbReference>
<dbReference type="GO" id="GO:0005829">
    <property type="term" value="C:cytosol"/>
    <property type="evidence" value="ECO:0007669"/>
    <property type="project" value="TreeGrafter"/>
</dbReference>
<sequence length="364" mass="40513">MSRILGCATVVVMMCPADAFSVSGMRRTVGSARASMLNMKDVLIVGGTRFSGLYLWEELHNRGHSVTLYNRGKTALKKIPSESDEAFEKRKAATKYVKGDRKDIADMKAKLGGLKFDVVYDMGGREAGDTEPLIELFGNKVEHFIYMSSAGVYKKSLTMPHFEVDPTDPKSRHKGKLETEDLLKAKGVPFTSIRPTYIYGPLNYNPLEEWFFTRLDAGKDICIPGHGQHLTGLGHVKDLAVAMANVIGKKAAIGKIYNVQDAQSVTFEGLAKLCANAMGKDAEEVRIKTYNKKNFDFGEKKAFPMREQHFFCGIDQAMKDLEWKPQYNMAQGLKDAYENDFVAKKAAGKLNLDFSCDDMILAAK</sequence>
<dbReference type="OrthoDB" id="419598at2759"/>
<dbReference type="EMBL" id="JWZX01001807">
    <property type="protein sequence ID" value="KOO32302.1"/>
    <property type="molecule type" value="Genomic_DNA"/>
</dbReference>
<keyword evidence="1" id="KW-0732">Signal</keyword>
<evidence type="ECO:0000313" key="3">
    <source>
        <dbReference type="EMBL" id="KOO32302.1"/>
    </source>
</evidence>
<feature type="signal peptide" evidence="1">
    <location>
        <begin position="1"/>
        <end position="19"/>
    </location>
</feature>
<feature type="domain" description="NAD-dependent epimerase/dehydratase" evidence="2">
    <location>
        <begin position="42"/>
        <end position="259"/>
    </location>
</feature>
<accession>A0A0M0K122</accession>
<proteinExistence type="predicted"/>
<dbReference type="AlphaFoldDB" id="A0A0M0K122"/>
<protein>
    <submittedName>
        <fullName evidence="3">NAD-dependent epimerase dehydratase</fullName>
    </submittedName>
</protein>
<reference evidence="4" key="1">
    <citation type="journal article" date="2015" name="PLoS Genet.">
        <title>Genome Sequence and Transcriptome Analyses of Chrysochromulina tobin: Metabolic Tools for Enhanced Algal Fitness in the Prominent Order Prymnesiales (Haptophyceae).</title>
        <authorList>
            <person name="Hovde B.T."/>
            <person name="Deodato C.R."/>
            <person name="Hunsperger H.M."/>
            <person name="Ryken S.A."/>
            <person name="Yost W."/>
            <person name="Jha R.K."/>
            <person name="Patterson J."/>
            <person name="Monnat R.J. Jr."/>
            <person name="Barlow S.B."/>
            <person name="Starkenburg S.R."/>
            <person name="Cattolico R.A."/>
        </authorList>
    </citation>
    <scope>NUCLEOTIDE SEQUENCE</scope>
    <source>
        <strain evidence="4">CCMP291</strain>
    </source>
</reference>
<name>A0A0M0K122_9EUKA</name>